<evidence type="ECO:0000313" key="1">
    <source>
        <dbReference type="EMBL" id="ASS91310.1"/>
    </source>
</evidence>
<keyword evidence="3" id="KW-1185">Reference proteome</keyword>
<sequence>MIEMKVESIIKYSKVKMEAFFQQMTDIDNIKFLSLEAVMNGRLYEMLIYPSKSGDIKISIYRDAVEYQVFAEINDCFSVGRHKKKLEAVRRAVKELIDAYESINP</sequence>
<dbReference type="EMBL" id="LWBR01000017">
    <property type="protein sequence ID" value="KZN96679.1"/>
    <property type="molecule type" value="Genomic_DNA"/>
</dbReference>
<dbReference type="EMBL" id="CP017703">
    <property type="protein sequence ID" value="ASS91310.1"/>
    <property type="molecule type" value="Genomic_DNA"/>
</dbReference>
<reference evidence="1 4" key="2">
    <citation type="submission" date="2016-10" db="EMBL/GenBank/DDBJ databases">
        <title>The whole genome sequencing and assembly of Aeribacillus pallidus KCTC3564 strain.</title>
        <authorList>
            <person name="Lee Y.-J."/>
            <person name="Park M.-K."/>
            <person name="Yi H."/>
            <person name="Bahn Y.-S."/>
            <person name="Kim J.F."/>
            <person name="Lee D.-W."/>
        </authorList>
    </citation>
    <scope>NUCLEOTIDE SEQUENCE [LARGE SCALE GENOMIC DNA]</scope>
    <source>
        <strain evidence="1 4">KCTC3564</strain>
    </source>
</reference>
<evidence type="ECO:0000313" key="4">
    <source>
        <dbReference type="Proteomes" id="UP000214606"/>
    </source>
</evidence>
<name>A0A165Y364_9BACI</name>
<organism evidence="2 3">
    <name type="scientific">Aeribacillus pallidus</name>
    <dbReference type="NCBI Taxonomy" id="33936"/>
    <lineage>
        <taxon>Bacteria</taxon>
        <taxon>Bacillati</taxon>
        <taxon>Bacillota</taxon>
        <taxon>Bacilli</taxon>
        <taxon>Bacillales</taxon>
        <taxon>Bacillaceae</taxon>
        <taxon>Aeribacillus</taxon>
    </lineage>
</organism>
<dbReference type="KEGG" id="apak:AP3564_14780"/>
<dbReference type="Proteomes" id="UP000214606">
    <property type="component" value="Chromosome"/>
</dbReference>
<accession>A0A165Y364</accession>
<evidence type="ECO:0000313" key="3">
    <source>
        <dbReference type="Proteomes" id="UP000076476"/>
    </source>
</evidence>
<evidence type="ECO:0000313" key="2">
    <source>
        <dbReference type="EMBL" id="KZN96679.1"/>
    </source>
</evidence>
<protein>
    <submittedName>
        <fullName evidence="2">Uncharacterized protein</fullName>
    </submittedName>
</protein>
<reference evidence="2 3" key="1">
    <citation type="submission" date="2016-04" db="EMBL/GenBank/DDBJ databases">
        <title>Draft genome sequence of Aeribacillus pallidus 8m3 from petroleum reservoir.</title>
        <authorList>
            <person name="Poltaraus A.B."/>
            <person name="Nazina T.N."/>
            <person name="Tourova T.P."/>
            <person name="Malakho S.M."/>
            <person name="Korshunova A.V."/>
            <person name="Sokolova D.S."/>
        </authorList>
    </citation>
    <scope>NUCLEOTIDE SEQUENCE [LARGE SCALE GENOMIC DNA]</scope>
    <source>
        <strain evidence="2 3">8m3</strain>
    </source>
</reference>
<dbReference type="RefSeq" id="WP_063387695.1">
    <property type="nucleotide sequence ID" value="NZ_CP017703.1"/>
</dbReference>
<proteinExistence type="predicted"/>
<gene>
    <name evidence="1" type="ORF">AP3564_14780</name>
    <name evidence="2" type="ORF">AZI98_07680</name>
</gene>
<dbReference type="Proteomes" id="UP000076476">
    <property type="component" value="Unassembled WGS sequence"/>
</dbReference>
<dbReference type="AlphaFoldDB" id="A0A165Y364"/>
<accession>A0A163ZZV2</accession>
<dbReference type="OrthoDB" id="9947548at2"/>